<protein>
    <submittedName>
        <fullName evidence="1">Uncharacterized protein</fullName>
    </submittedName>
</protein>
<accession>A0A481YVE9</accession>
<dbReference type="EMBL" id="MK500338">
    <property type="protein sequence ID" value="QBK86877.1"/>
    <property type="molecule type" value="Genomic_DNA"/>
</dbReference>
<organism evidence="1">
    <name type="scientific">Marseillevirus LCMAC103</name>
    <dbReference type="NCBI Taxonomy" id="2506604"/>
    <lineage>
        <taxon>Viruses</taxon>
        <taxon>Varidnaviria</taxon>
        <taxon>Bamfordvirae</taxon>
        <taxon>Nucleocytoviricota</taxon>
        <taxon>Megaviricetes</taxon>
        <taxon>Pimascovirales</taxon>
        <taxon>Pimascovirales incertae sedis</taxon>
        <taxon>Marseilleviridae</taxon>
    </lineage>
</organism>
<evidence type="ECO:0000313" key="1">
    <source>
        <dbReference type="EMBL" id="QBK86877.1"/>
    </source>
</evidence>
<proteinExistence type="predicted"/>
<sequence length="175" mass="19887">MPREFDLFVGLVAPENVDQVSVFFNGEKVLMKNVDRRHRQRGAAKYTEFSETKKALGEILTNTPVDVIETILDYVENTYAAFTPAQIIPTGKIHFHDVTLEPVGAYIIYGVVLPFREPGLASLSDLDDFGLYQRFCLGLGTDRYENTTTAAAAKFAWQPQFLPVWAPNRRYFQLF</sequence>
<reference evidence="1" key="1">
    <citation type="journal article" date="2019" name="MBio">
        <title>Virus Genomes from Deep Sea Sediments Expand the Ocean Megavirome and Support Independent Origins of Viral Gigantism.</title>
        <authorList>
            <person name="Backstrom D."/>
            <person name="Yutin N."/>
            <person name="Jorgensen S.L."/>
            <person name="Dharamshi J."/>
            <person name="Homa F."/>
            <person name="Zaremba-Niedwiedzka K."/>
            <person name="Spang A."/>
            <person name="Wolf Y.I."/>
            <person name="Koonin E.V."/>
            <person name="Ettema T.J."/>
        </authorList>
    </citation>
    <scope>NUCLEOTIDE SEQUENCE</scope>
</reference>
<gene>
    <name evidence="1" type="ORF">LCMAC103_02150</name>
</gene>
<name>A0A481YVE9_9VIRU</name>